<protein>
    <submittedName>
        <fullName evidence="1">Uncharacterized protein</fullName>
    </submittedName>
</protein>
<dbReference type="EMBL" id="JAUSWP010000007">
    <property type="protein sequence ID" value="MDQ0568020.1"/>
    <property type="molecule type" value="Genomic_DNA"/>
</dbReference>
<name>A0ABU0NEH1_9MOLU</name>
<dbReference type="EMBL" id="JAUSWP010000003">
    <property type="protein sequence ID" value="MDQ0567849.1"/>
    <property type="molecule type" value="Genomic_DNA"/>
</dbReference>
<proteinExistence type="predicted"/>
<organism evidence="1 3">
    <name type="scientific">Mycoplasma yeatsii</name>
    <dbReference type="NCBI Taxonomy" id="51365"/>
    <lineage>
        <taxon>Bacteria</taxon>
        <taxon>Bacillati</taxon>
        <taxon>Mycoplasmatota</taxon>
        <taxon>Mollicutes</taxon>
        <taxon>Mycoplasmataceae</taxon>
        <taxon>Mycoplasma</taxon>
    </lineage>
</organism>
<dbReference type="Proteomes" id="UP001236620">
    <property type="component" value="Unassembled WGS sequence"/>
</dbReference>
<reference evidence="1 3" key="1">
    <citation type="submission" date="2023-07" db="EMBL/GenBank/DDBJ databases">
        <title>Genomic Encyclopedia of Type Strains, Phase IV (KMG-IV): sequencing the most valuable type-strain genomes for metagenomic binning, comparative biology and taxonomic classification.</title>
        <authorList>
            <person name="Goeker M."/>
        </authorList>
    </citation>
    <scope>NUCLEOTIDE SEQUENCE [LARGE SCALE GENOMIC DNA]</scope>
    <source>
        <strain evidence="1 3">DSM 22019</strain>
    </source>
</reference>
<accession>A0ABU0NEH1</accession>
<evidence type="ECO:0000313" key="1">
    <source>
        <dbReference type="EMBL" id="MDQ0567849.1"/>
    </source>
</evidence>
<evidence type="ECO:0000313" key="3">
    <source>
        <dbReference type="Proteomes" id="UP001236620"/>
    </source>
</evidence>
<comment type="caution">
    <text evidence="1">The sequence shown here is derived from an EMBL/GenBank/DDBJ whole genome shotgun (WGS) entry which is preliminary data.</text>
</comment>
<keyword evidence="3" id="KW-1185">Reference proteome</keyword>
<evidence type="ECO:0000313" key="2">
    <source>
        <dbReference type="EMBL" id="MDQ0568020.1"/>
    </source>
</evidence>
<gene>
    <name evidence="1" type="ORF">J2Z63_000494</name>
    <name evidence="2" type="ORF">J2Z63_000668</name>
</gene>
<feature type="non-terminal residue" evidence="1">
    <location>
        <position position="30"/>
    </location>
</feature>
<sequence length="30" mass="3699">MKRGKQLSVSEWLEVFKHYKEYLSQNITKK</sequence>